<proteinExistence type="predicted"/>
<evidence type="ECO:0000256" key="1">
    <source>
        <dbReference type="SAM" id="MobiDB-lite"/>
    </source>
</evidence>
<feature type="compositionally biased region" description="Polar residues" evidence="1">
    <location>
        <begin position="1"/>
        <end position="10"/>
    </location>
</feature>
<organism evidence="2 3">
    <name type="scientific">Asparagus officinalis</name>
    <name type="common">Garden asparagus</name>
    <dbReference type="NCBI Taxonomy" id="4686"/>
    <lineage>
        <taxon>Eukaryota</taxon>
        <taxon>Viridiplantae</taxon>
        <taxon>Streptophyta</taxon>
        <taxon>Embryophyta</taxon>
        <taxon>Tracheophyta</taxon>
        <taxon>Spermatophyta</taxon>
        <taxon>Magnoliopsida</taxon>
        <taxon>Liliopsida</taxon>
        <taxon>Asparagales</taxon>
        <taxon>Asparagaceae</taxon>
        <taxon>Asparagoideae</taxon>
        <taxon>Asparagus</taxon>
    </lineage>
</organism>
<evidence type="ECO:0000313" key="3">
    <source>
        <dbReference type="Proteomes" id="UP000243459"/>
    </source>
</evidence>
<reference evidence="3" key="1">
    <citation type="journal article" date="2017" name="Nat. Commun.">
        <title>The asparagus genome sheds light on the origin and evolution of a young Y chromosome.</title>
        <authorList>
            <person name="Harkess A."/>
            <person name="Zhou J."/>
            <person name="Xu C."/>
            <person name="Bowers J.E."/>
            <person name="Van der Hulst R."/>
            <person name="Ayyampalayam S."/>
            <person name="Mercati F."/>
            <person name="Riccardi P."/>
            <person name="McKain M.R."/>
            <person name="Kakrana A."/>
            <person name="Tang H."/>
            <person name="Ray J."/>
            <person name="Groenendijk J."/>
            <person name="Arikit S."/>
            <person name="Mathioni S.M."/>
            <person name="Nakano M."/>
            <person name="Shan H."/>
            <person name="Telgmann-Rauber A."/>
            <person name="Kanno A."/>
            <person name="Yue Z."/>
            <person name="Chen H."/>
            <person name="Li W."/>
            <person name="Chen Y."/>
            <person name="Xu X."/>
            <person name="Zhang Y."/>
            <person name="Luo S."/>
            <person name="Chen H."/>
            <person name="Gao J."/>
            <person name="Mao Z."/>
            <person name="Pires J.C."/>
            <person name="Luo M."/>
            <person name="Kudrna D."/>
            <person name="Wing R.A."/>
            <person name="Meyers B.C."/>
            <person name="Yi K."/>
            <person name="Kong H."/>
            <person name="Lavrijsen P."/>
            <person name="Sunseri F."/>
            <person name="Falavigna A."/>
            <person name="Ye Y."/>
            <person name="Leebens-Mack J.H."/>
            <person name="Chen G."/>
        </authorList>
    </citation>
    <scope>NUCLEOTIDE SEQUENCE [LARGE SCALE GENOMIC DNA]</scope>
    <source>
        <strain evidence="3">cv. DH0086</strain>
    </source>
</reference>
<dbReference type="EMBL" id="CM007387">
    <property type="protein sequence ID" value="ONK64310.1"/>
    <property type="molecule type" value="Genomic_DNA"/>
</dbReference>
<dbReference type="Gramene" id="ONK64310">
    <property type="protein sequence ID" value="ONK64310"/>
    <property type="gene ID" value="A4U43_C07F24360"/>
</dbReference>
<evidence type="ECO:0000313" key="2">
    <source>
        <dbReference type="EMBL" id="ONK64310.1"/>
    </source>
</evidence>
<keyword evidence="3" id="KW-1185">Reference proteome</keyword>
<gene>
    <name evidence="2" type="ORF">A4U43_C07F24360</name>
</gene>
<accession>A0A5P1EJS6</accession>
<dbReference type="Proteomes" id="UP000243459">
    <property type="component" value="Chromosome 7"/>
</dbReference>
<name>A0A5P1EJS6_ASPOF</name>
<sequence length="183" mass="20052">MESRPLSSLKSGVHLHDSSKASSSKSRVSWADEVDKEEANIAMAGRYVVARDQQRAQSMVRGSGSVHVEQKVETTHNSVSRHAHETVHNSVSGHAHTPVQGAHSAGSFQVMARLSSSVHDKQSFKTALNSMSGHAHNHMSQHVKVMQPEAGQSNLWFQSRKKRSSKEKEYNIIQVAGSSVHVV</sequence>
<protein>
    <submittedName>
        <fullName evidence="2">Uncharacterized protein</fullName>
    </submittedName>
</protein>
<dbReference type="AlphaFoldDB" id="A0A5P1EJS6"/>
<feature type="region of interest" description="Disordered" evidence="1">
    <location>
        <begin position="1"/>
        <end position="32"/>
    </location>
</feature>